<dbReference type="EC" id="3.6.3.-" evidence="10"/>
<evidence type="ECO:0000256" key="3">
    <source>
        <dbReference type="ARBA" id="ARBA00022692"/>
    </source>
</evidence>
<comment type="caution">
    <text evidence="10">The sequence shown here is derived from an EMBL/GenBank/DDBJ whole genome shotgun (WGS) entry which is preliminary data.</text>
</comment>
<proteinExistence type="inferred from homology"/>
<keyword evidence="5 7" id="KW-0472">Membrane</keyword>
<feature type="transmembrane region" description="Helical" evidence="7">
    <location>
        <begin position="17"/>
        <end position="39"/>
    </location>
</feature>
<dbReference type="EMBL" id="MLJW01000114">
    <property type="protein sequence ID" value="OIQ98792.1"/>
    <property type="molecule type" value="Genomic_DNA"/>
</dbReference>
<comment type="similarity">
    <text evidence="6">Belongs to the ABC-4 integral membrane protein family.</text>
</comment>
<dbReference type="GO" id="GO:0005886">
    <property type="term" value="C:plasma membrane"/>
    <property type="evidence" value="ECO:0007669"/>
    <property type="project" value="UniProtKB-SubCell"/>
</dbReference>
<dbReference type="GO" id="GO:0016787">
    <property type="term" value="F:hydrolase activity"/>
    <property type="evidence" value="ECO:0007669"/>
    <property type="project" value="UniProtKB-KW"/>
</dbReference>
<organism evidence="10">
    <name type="scientific">mine drainage metagenome</name>
    <dbReference type="NCBI Taxonomy" id="410659"/>
    <lineage>
        <taxon>unclassified sequences</taxon>
        <taxon>metagenomes</taxon>
        <taxon>ecological metagenomes</taxon>
    </lineage>
</organism>
<keyword evidence="10" id="KW-0067">ATP-binding</keyword>
<evidence type="ECO:0000259" key="9">
    <source>
        <dbReference type="Pfam" id="PF12704"/>
    </source>
</evidence>
<sequence>MTSLVAAFRSLRRSPGYVVVAVITLALGIGVNASMFSLIDAVMFRTAPFPHPEQLVRILAATRNGDLREFAEAEVREVHSQTLPLKALTTLWPTFYSVAERGRPAERFGAVAASADLFDTFGIHPVLGRPFTAEETKQGKNQVVLLSYRFWQQRYDGRPDVLGRTLRLDGQAVTIIGVMPPSCDDPALWGDASLWRPLNYTHDQLTSRDYKAFDLVGRLAPGATSDQVAAALGSLASDQARKFPQRYAGLHYRVLPLREAMTDARTRRMYWMLLGLAGFVLLIACANLANLQLVRATSGLRDLAIRAALGATRARLIAQQLVECTVVALGGGVVGIGVAAALNRFLETNLFAASGANLSLALSAPVLALTTALSLAAGVAFGIVPAWLASRVDLNSSLKQGSRGSTVGRGHHRVRNALVVAQVALALVLLAGAGFMERGFSRLLERRTGWDTDAILTAGLPIPESRFESEPSRYALFHKIEQRLAAMPGVEDAAVCSSLPLESYTGERPIYVDGQTPSPNIQAPRATHVMVTASYFRTLGIPFLEGRNFPPDLKQSDPLTIIVNEALAHRFWPGQSALGHKITSDDSGYITTAQIVGVVRDVDMAASLSRPTTRLQIYKPLVDEPWAWANLVVRGHAPASLADEMRRAVAEVDPDLAVDQIQTVPQFIDAQHGNLLLVGEVLRGFAVFGLILAAVGLYSVISHTVVQRTGEFGIRLALGARPADVLALVLRHGLRLVAVGLVLGLVGAGVLGRFLGALLPRLDGVDLGSLAAVSAVLVATTLVACWVPARRATRVDPNATLRSE</sequence>
<evidence type="ECO:0000256" key="1">
    <source>
        <dbReference type="ARBA" id="ARBA00004651"/>
    </source>
</evidence>
<comment type="subcellular location">
    <subcellularLocation>
        <location evidence="1">Cell membrane</location>
        <topology evidence="1">Multi-pass membrane protein</topology>
    </subcellularLocation>
</comment>
<dbReference type="GO" id="GO:0005524">
    <property type="term" value="F:ATP binding"/>
    <property type="evidence" value="ECO:0007669"/>
    <property type="project" value="UniProtKB-KW"/>
</dbReference>
<dbReference type="InterPro" id="IPR050250">
    <property type="entry name" value="Macrolide_Exporter_MacB"/>
</dbReference>
<accession>A0A1J5RR67</accession>
<dbReference type="Pfam" id="PF02687">
    <property type="entry name" value="FtsX"/>
    <property type="match status" value="2"/>
</dbReference>
<feature type="transmembrane region" description="Helical" evidence="7">
    <location>
        <begin position="685"/>
        <end position="706"/>
    </location>
</feature>
<keyword evidence="10" id="KW-0378">Hydrolase</keyword>
<feature type="transmembrane region" description="Helical" evidence="7">
    <location>
        <begin position="767"/>
        <end position="787"/>
    </location>
</feature>
<keyword evidence="10" id="KW-0547">Nucleotide-binding</keyword>
<evidence type="ECO:0000256" key="5">
    <source>
        <dbReference type="ARBA" id="ARBA00023136"/>
    </source>
</evidence>
<keyword evidence="3 7" id="KW-0812">Transmembrane</keyword>
<feature type="transmembrane region" description="Helical" evidence="7">
    <location>
        <begin position="736"/>
        <end position="755"/>
    </location>
</feature>
<evidence type="ECO:0000259" key="8">
    <source>
        <dbReference type="Pfam" id="PF02687"/>
    </source>
</evidence>
<dbReference type="InterPro" id="IPR025857">
    <property type="entry name" value="MacB_PCD"/>
</dbReference>
<dbReference type="NCBIfam" id="TIGR03434">
    <property type="entry name" value="ADOP"/>
    <property type="match status" value="1"/>
</dbReference>
<keyword evidence="4 7" id="KW-1133">Transmembrane helix</keyword>
<feature type="transmembrane region" description="Helical" evidence="7">
    <location>
        <begin position="417"/>
        <end position="436"/>
    </location>
</feature>
<reference evidence="10" key="1">
    <citation type="submission" date="2016-10" db="EMBL/GenBank/DDBJ databases">
        <title>Sequence of Gallionella enrichment culture.</title>
        <authorList>
            <person name="Poehlein A."/>
            <person name="Muehling M."/>
            <person name="Daniel R."/>
        </authorList>
    </citation>
    <scope>NUCLEOTIDE SEQUENCE</scope>
</reference>
<feature type="transmembrane region" description="Helical" evidence="7">
    <location>
        <begin position="270"/>
        <end position="289"/>
    </location>
</feature>
<feature type="domain" description="MacB-like periplasmic core" evidence="9">
    <location>
        <begin position="20"/>
        <end position="233"/>
    </location>
</feature>
<evidence type="ECO:0000256" key="7">
    <source>
        <dbReference type="SAM" id="Phobius"/>
    </source>
</evidence>
<evidence type="ECO:0000313" key="10">
    <source>
        <dbReference type="EMBL" id="OIQ98792.1"/>
    </source>
</evidence>
<feature type="domain" description="ABC3 transporter permease C-terminal" evidence="8">
    <location>
        <begin position="685"/>
        <end position="797"/>
    </location>
</feature>
<evidence type="ECO:0000256" key="2">
    <source>
        <dbReference type="ARBA" id="ARBA00022475"/>
    </source>
</evidence>
<evidence type="ECO:0000256" key="6">
    <source>
        <dbReference type="ARBA" id="ARBA00038076"/>
    </source>
</evidence>
<feature type="domain" description="MacB-like periplasmic core" evidence="9">
    <location>
        <begin position="486"/>
        <end position="603"/>
    </location>
</feature>
<dbReference type="AlphaFoldDB" id="A0A1J5RR67"/>
<evidence type="ECO:0000256" key="4">
    <source>
        <dbReference type="ARBA" id="ARBA00022989"/>
    </source>
</evidence>
<keyword evidence="2" id="KW-1003">Cell membrane</keyword>
<dbReference type="PANTHER" id="PTHR30572:SF4">
    <property type="entry name" value="ABC TRANSPORTER PERMEASE YTRF"/>
    <property type="match status" value="1"/>
</dbReference>
<gene>
    <name evidence="10" type="primary">macB_43</name>
    <name evidence="10" type="ORF">GALL_191580</name>
</gene>
<feature type="transmembrane region" description="Helical" evidence="7">
    <location>
        <begin position="358"/>
        <end position="388"/>
    </location>
</feature>
<feature type="transmembrane region" description="Helical" evidence="7">
    <location>
        <begin position="326"/>
        <end position="346"/>
    </location>
</feature>
<protein>
    <submittedName>
        <fullName evidence="10">Macrolide export ATP-binding/permease protein MacB</fullName>
        <ecNumber evidence="10">3.6.3.-</ecNumber>
    </submittedName>
</protein>
<dbReference type="Pfam" id="PF12704">
    <property type="entry name" value="MacB_PCD"/>
    <property type="match status" value="2"/>
</dbReference>
<name>A0A1J5RR67_9ZZZZ</name>
<dbReference type="GO" id="GO:0022857">
    <property type="term" value="F:transmembrane transporter activity"/>
    <property type="evidence" value="ECO:0007669"/>
    <property type="project" value="TreeGrafter"/>
</dbReference>
<dbReference type="PANTHER" id="PTHR30572">
    <property type="entry name" value="MEMBRANE COMPONENT OF TRANSPORTER-RELATED"/>
    <property type="match status" value="1"/>
</dbReference>
<dbReference type="InterPro" id="IPR017800">
    <property type="entry name" value="ADOP"/>
</dbReference>
<feature type="domain" description="ABC3 transporter permease C-terminal" evidence="8">
    <location>
        <begin position="276"/>
        <end position="392"/>
    </location>
</feature>
<dbReference type="InterPro" id="IPR003838">
    <property type="entry name" value="ABC3_permease_C"/>
</dbReference>